<dbReference type="SUPFAM" id="SSF58113">
    <property type="entry name" value="Apolipoprotein A-I"/>
    <property type="match status" value="1"/>
</dbReference>
<reference evidence="2 3" key="1">
    <citation type="journal article" date="2013" name="Int. J. Syst. Evol. Microbiol.">
        <title>Hoeflea suaedae sp. nov., an endophytic bacterium isolated from the root of the halophyte Suaeda maritima.</title>
        <authorList>
            <person name="Chung E.J."/>
            <person name="Park J.A."/>
            <person name="Pramanik P."/>
            <person name="Bibi F."/>
            <person name="Jeon C.O."/>
            <person name="Chung Y.R."/>
        </authorList>
    </citation>
    <scope>NUCLEOTIDE SEQUENCE [LARGE SCALE GENOMIC DNA]</scope>
    <source>
        <strain evidence="2 3">YC6898</strain>
    </source>
</reference>
<dbReference type="NCBIfam" id="NF033914">
    <property type="entry name" value="antiphage_ZorA_1"/>
    <property type="match status" value="1"/>
</dbReference>
<feature type="transmembrane region" description="Helical" evidence="1">
    <location>
        <begin position="78"/>
        <end position="108"/>
    </location>
</feature>
<comment type="caution">
    <text evidence="2">The sequence shown here is derived from an EMBL/GenBank/DDBJ whole genome shotgun (WGS) entry which is preliminary data.</text>
</comment>
<proteinExistence type="predicted"/>
<dbReference type="Proteomes" id="UP000295131">
    <property type="component" value="Unassembled WGS sequence"/>
</dbReference>
<organism evidence="2 3">
    <name type="scientific">Pseudohoeflea suaedae</name>
    <dbReference type="NCBI Taxonomy" id="877384"/>
    <lineage>
        <taxon>Bacteria</taxon>
        <taxon>Pseudomonadati</taxon>
        <taxon>Pseudomonadota</taxon>
        <taxon>Alphaproteobacteria</taxon>
        <taxon>Hyphomicrobiales</taxon>
        <taxon>Rhizobiaceae</taxon>
        <taxon>Pseudohoeflea</taxon>
    </lineage>
</organism>
<protein>
    <submittedName>
        <fullName evidence="2">Uncharacterized protein</fullName>
    </submittedName>
</protein>
<evidence type="ECO:0000256" key="1">
    <source>
        <dbReference type="SAM" id="Phobius"/>
    </source>
</evidence>
<keyword evidence="1" id="KW-1133">Transmembrane helix</keyword>
<dbReference type="EMBL" id="SMSI01000003">
    <property type="protein sequence ID" value="TDH35059.1"/>
    <property type="molecule type" value="Genomic_DNA"/>
</dbReference>
<dbReference type="RefSeq" id="WP_133285344.1">
    <property type="nucleotide sequence ID" value="NZ_SMSI01000003.1"/>
</dbReference>
<dbReference type="Gene3D" id="1.20.120.20">
    <property type="entry name" value="Apolipoprotein"/>
    <property type="match status" value="1"/>
</dbReference>
<gene>
    <name evidence="2" type="ORF">E2A64_15195</name>
</gene>
<name>A0A4R5PII5_9HYPH</name>
<feature type="transmembrane region" description="Helical" evidence="1">
    <location>
        <begin position="189"/>
        <end position="210"/>
    </location>
</feature>
<keyword evidence="1" id="KW-0812">Transmembrane</keyword>
<dbReference type="AlphaFoldDB" id="A0A4R5PII5"/>
<keyword evidence="3" id="KW-1185">Reference proteome</keyword>
<sequence>MKQVRLIVWNPFVRAGLFWLLFLLIMAGLDAVSTRLDTGLIFDRLGLGIELLKGSFADATAAKEALNRLSELDFIFSLAYGIGAVALAFAVCFLLLHVATILFTLWYLRRKIERLDGLETFAAEYDRSIYDSFKRSRLIGNAWREFDETLVKPVGDERQIIRNTVRPQSFLNIGMARERLFGLKMMAGIPGYFVAVGLLLTFIGIVLALYKAGEASGGQDVNVMQAAMTELLQIASFKFATSIAGLGASLFLSIVFKAYLIWIEGSFSKFCEELELRLKYVPPQSLAIEMNEAAKEQRDQLKEINSDKFFAQMGAQLEPQIQSAFTTAMSPINTSISAALDRISETSQSGVSDMLNQFTNSVQGSAGTELRELAETLKAMQVTLAETQNGVKGSGEDFARRMSESAENLNRLVSEAASTLGAGADQNRDQLTEIMAAMKATFENANTQIETQLGNAAGGASSRIEEAMGRVLEKLEGQVGNVSNNLASFDTKLREGLTQTQEEIQKAQQSAAETVASVAQSSAEAIREGLAEAIASIRAEVDRFEGALSKSGSALTSQASAIGDATTQTRLVSDAFAKTANDVRVAAAPLIQSGEKIASATTDLEKSLKTAVESLSASEHASGELATSIRGQGEQLIETWREYEERFVRIDEALAKAVGDLAVATESQGDTLSRYASDIDKGLAQAVTQLSATLNDIQESVEEFGEAVTDLKSAMRTAAE</sequence>
<evidence type="ECO:0000313" key="3">
    <source>
        <dbReference type="Proteomes" id="UP000295131"/>
    </source>
</evidence>
<evidence type="ECO:0000313" key="2">
    <source>
        <dbReference type="EMBL" id="TDH35059.1"/>
    </source>
</evidence>
<dbReference type="OrthoDB" id="5741017at2"/>
<feature type="transmembrane region" description="Helical" evidence="1">
    <location>
        <begin position="239"/>
        <end position="260"/>
    </location>
</feature>
<keyword evidence="1" id="KW-0472">Membrane</keyword>
<accession>A0A4R5PII5</accession>